<name>A0A4Q1USE0_9BRAD</name>
<dbReference type="Proteomes" id="UP000290819">
    <property type="component" value="Unassembled WGS sequence"/>
</dbReference>
<dbReference type="AlphaFoldDB" id="A0A4Q1USE0"/>
<evidence type="ECO:0000313" key="2">
    <source>
        <dbReference type="EMBL" id="RXT40258.1"/>
    </source>
</evidence>
<keyword evidence="3" id="KW-1185">Reference proteome</keyword>
<gene>
    <name evidence="2" type="ORF">B5V03_28630</name>
</gene>
<organism evidence="2 3">
    <name type="scientific">Bradyrhizobium betae</name>
    <dbReference type="NCBI Taxonomy" id="244734"/>
    <lineage>
        <taxon>Bacteria</taxon>
        <taxon>Pseudomonadati</taxon>
        <taxon>Pseudomonadota</taxon>
        <taxon>Alphaproteobacteria</taxon>
        <taxon>Hyphomicrobiales</taxon>
        <taxon>Nitrobacteraceae</taxon>
        <taxon>Bradyrhizobium</taxon>
    </lineage>
</organism>
<feature type="region of interest" description="Disordered" evidence="1">
    <location>
        <begin position="133"/>
        <end position="157"/>
    </location>
</feature>
<evidence type="ECO:0000256" key="1">
    <source>
        <dbReference type="SAM" id="MobiDB-lite"/>
    </source>
</evidence>
<reference evidence="2 3" key="1">
    <citation type="submission" date="2017-03" db="EMBL/GenBank/DDBJ databases">
        <authorList>
            <person name="Safronova V.I."/>
            <person name="Sazanova A.L."/>
            <person name="Chirak E.R."/>
        </authorList>
    </citation>
    <scope>NUCLEOTIDE SEQUENCE [LARGE SCALE GENOMIC DNA]</scope>
    <source>
        <strain evidence="2 3">Opo-243</strain>
    </source>
</reference>
<comment type="caution">
    <text evidence="2">The sequence shown here is derived from an EMBL/GenBank/DDBJ whole genome shotgun (WGS) entry which is preliminary data.</text>
</comment>
<accession>A0A4Q1USE0</accession>
<feature type="compositionally biased region" description="Low complexity" evidence="1">
    <location>
        <begin position="146"/>
        <end position="157"/>
    </location>
</feature>
<dbReference type="EMBL" id="MZXW01000038">
    <property type="protein sequence ID" value="RXT40258.1"/>
    <property type="molecule type" value="Genomic_DNA"/>
</dbReference>
<proteinExistence type="predicted"/>
<sequence>MEFERPLEEALSGLEHRVDGRMQPTAVPANAKRGKILLATAMFDKRYSLGICSAWCDVLQFARGRVTHNAVWDEPVAADHQPAANNLMVRVLSGKFGAIVMTIVFPSTVGGFEQTTACNAGAGDNVIEVSRRPVDFSQANPRSSKRTANSRAASSSA</sequence>
<protein>
    <submittedName>
        <fullName evidence="2">Uncharacterized protein</fullName>
    </submittedName>
</protein>
<evidence type="ECO:0000313" key="3">
    <source>
        <dbReference type="Proteomes" id="UP000290819"/>
    </source>
</evidence>